<dbReference type="EMBL" id="KF925359">
    <property type="protein sequence ID" value="AIR93637.1"/>
    <property type="molecule type" value="mRNA"/>
</dbReference>
<dbReference type="GO" id="GO:0009821">
    <property type="term" value="P:alkaloid biosynthetic process"/>
    <property type="evidence" value="ECO:0007669"/>
    <property type="project" value="UniProtKB-ARBA"/>
</dbReference>
<dbReference type="GO" id="GO:0020037">
    <property type="term" value="F:heme binding"/>
    <property type="evidence" value="ECO:0007669"/>
    <property type="project" value="InterPro"/>
</dbReference>
<evidence type="ECO:0000256" key="7">
    <source>
        <dbReference type="PIRSR" id="PIRSR602401-1"/>
    </source>
</evidence>
<evidence type="ECO:0000256" key="1">
    <source>
        <dbReference type="ARBA" id="ARBA00010617"/>
    </source>
</evidence>
<reference evidence="9" key="1">
    <citation type="submission" date="2013-12" db="EMBL/GenBank/DDBJ databases">
        <title>Cytochrome P450 Genes in Monoterpenoid Indole Alkaloid Producing Plants.</title>
        <authorList>
            <person name="Salim V."/>
            <person name="Yu F."/>
            <person name="De Luca V."/>
        </authorList>
    </citation>
    <scope>NUCLEOTIDE SEQUENCE</scope>
</reference>
<organism evidence="9">
    <name type="scientific">Vinca minor</name>
    <name type="common">Common periwinkle</name>
    <dbReference type="NCBI Taxonomy" id="60093"/>
    <lineage>
        <taxon>Eukaryota</taxon>
        <taxon>Viridiplantae</taxon>
        <taxon>Streptophyta</taxon>
        <taxon>Embryophyta</taxon>
        <taxon>Tracheophyta</taxon>
        <taxon>Spermatophyta</taxon>
        <taxon>Magnoliopsida</taxon>
        <taxon>eudicotyledons</taxon>
        <taxon>Gunneridae</taxon>
        <taxon>Pentapetalae</taxon>
        <taxon>asterids</taxon>
        <taxon>lamiids</taxon>
        <taxon>Gentianales</taxon>
        <taxon>Apocynaceae</taxon>
        <taxon>Rauvolfioideae</taxon>
        <taxon>Vinceae</taxon>
        <taxon>Vincinae</taxon>
        <taxon>Vinca</taxon>
    </lineage>
</organism>
<evidence type="ECO:0000256" key="3">
    <source>
        <dbReference type="ARBA" id="ARBA00022723"/>
    </source>
</evidence>
<evidence type="ECO:0000256" key="5">
    <source>
        <dbReference type="ARBA" id="ARBA00023004"/>
    </source>
</evidence>
<comment type="similarity">
    <text evidence="1 8">Belongs to the cytochrome P450 family.</text>
</comment>
<evidence type="ECO:0000313" key="9">
    <source>
        <dbReference type="EMBL" id="AIR93637.1"/>
    </source>
</evidence>
<dbReference type="InterPro" id="IPR036396">
    <property type="entry name" value="Cyt_P450_sf"/>
</dbReference>
<dbReference type="GO" id="GO:0016705">
    <property type="term" value="F:oxidoreductase activity, acting on paired donors, with incorporation or reduction of molecular oxygen"/>
    <property type="evidence" value="ECO:0007669"/>
    <property type="project" value="InterPro"/>
</dbReference>
<dbReference type="FunFam" id="1.10.630.10:FF:000043">
    <property type="entry name" value="Cytochrome P450 99A2"/>
    <property type="match status" value="1"/>
</dbReference>
<dbReference type="PRINTS" id="PR00463">
    <property type="entry name" value="EP450I"/>
</dbReference>
<evidence type="ECO:0000256" key="6">
    <source>
        <dbReference type="ARBA" id="ARBA00023033"/>
    </source>
</evidence>
<dbReference type="PANTHER" id="PTHR47955">
    <property type="entry name" value="CYTOCHROME P450 FAMILY 71 PROTEIN"/>
    <property type="match status" value="1"/>
</dbReference>
<feature type="binding site" description="axial binding residue" evidence="7">
    <location>
        <position position="442"/>
    </location>
    <ligand>
        <name>heme</name>
        <dbReference type="ChEBI" id="CHEBI:30413"/>
    </ligand>
    <ligandPart>
        <name>Fe</name>
        <dbReference type="ChEBI" id="CHEBI:18248"/>
    </ligandPart>
</feature>
<protein>
    <submittedName>
        <fullName evidence="9">CYP71AY2-like protein</fullName>
    </submittedName>
</protein>
<dbReference type="Gene3D" id="1.10.630.10">
    <property type="entry name" value="Cytochrome P450"/>
    <property type="match status" value="1"/>
</dbReference>
<dbReference type="InterPro" id="IPR002401">
    <property type="entry name" value="Cyt_P450_E_grp-I"/>
</dbReference>
<evidence type="ECO:0000256" key="4">
    <source>
        <dbReference type="ARBA" id="ARBA00023002"/>
    </source>
</evidence>
<keyword evidence="2 7" id="KW-0349">Heme</keyword>
<evidence type="ECO:0000256" key="8">
    <source>
        <dbReference type="RuleBase" id="RU000461"/>
    </source>
</evidence>
<dbReference type="CDD" id="cd11072">
    <property type="entry name" value="CYP71-like"/>
    <property type="match status" value="1"/>
</dbReference>
<dbReference type="GO" id="GO:0004497">
    <property type="term" value="F:monooxygenase activity"/>
    <property type="evidence" value="ECO:0007669"/>
    <property type="project" value="UniProtKB-KW"/>
</dbReference>
<dbReference type="AlphaFoldDB" id="A0A2H4C2B2"/>
<dbReference type="PROSITE" id="PS00086">
    <property type="entry name" value="CYTOCHROME_P450"/>
    <property type="match status" value="1"/>
</dbReference>
<dbReference type="InterPro" id="IPR017972">
    <property type="entry name" value="Cyt_P450_CS"/>
</dbReference>
<dbReference type="GO" id="GO:0005506">
    <property type="term" value="F:iron ion binding"/>
    <property type="evidence" value="ECO:0007669"/>
    <property type="project" value="InterPro"/>
</dbReference>
<dbReference type="InterPro" id="IPR001128">
    <property type="entry name" value="Cyt_P450"/>
</dbReference>
<keyword evidence="4 8" id="KW-0560">Oxidoreductase</keyword>
<keyword evidence="5 7" id="KW-0408">Iron</keyword>
<evidence type="ECO:0000256" key="2">
    <source>
        <dbReference type="ARBA" id="ARBA00022617"/>
    </source>
</evidence>
<dbReference type="GO" id="GO:0035834">
    <property type="term" value="P:indole alkaloid metabolic process"/>
    <property type="evidence" value="ECO:0007669"/>
    <property type="project" value="UniProtKB-ARBA"/>
</dbReference>
<proteinExistence type="evidence at transcript level"/>
<keyword evidence="3 7" id="KW-0479">Metal-binding</keyword>
<dbReference type="SUPFAM" id="SSF48264">
    <property type="entry name" value="Cytochrome P450"/>
    <property type="match status" value="1"/>
</dbReference>
<comment type="cofactor">
    <cofactor evidence="7">
        <name>heme</name>
        <dbReference type="ChEBI" id="CHEBI:30413"/>
    </cofactor>
</comment>
<dbReference type="PANTHER" id="PTHR47955:SF8">
    <property type="entry name" value="CYTOCHROME P450 71D11-LIKE"/>
    <property type="match status" value="1"/>
</dbReference>
<accession>A0A2H4C2B2</accession>
<name>A0A2H4C2B2_VINMI</name>
<dbReference type="Pfam" id="PF00067">
    <property type="entry name" value="p450"/>
    <property type="match status" value="1"/>
</dbReference>
<keyword evidence="6 8" id="KW-0503">Monooxygenase</keyword>
<sequence>MEFSFSSLPLYIASFLLFFLVKQILKPKSGKKLPPGPRTLPIIGNLHQLMGPLPHRTLKNLSDKHGPLMHLKLGERSAIIVSDARLAKIVLHNNGLAVADRSVNTVASIMTYNSLGVTFAQYGDYLTKLRQIYTLELLSQKKVRSFYNCFEDELDTFVKSIKSSNGQPMVLYEVASTYLYATICRTIFGSVCKEREKMIKIVKRTSLLSGTPLRLEDLFPSMSVFCRFSKTLNQLRGLLDEMDHILEDIIVDREKNTEILKEGKDDEDMLSVLLRHKWHNPSGAKFRIANADIKAIIFELILAATLSVADVTEWAMVEIIRDPKSLKKVHEEVRQVCKDKGKVTGYDVEKLDYLRLCLKESTRIHPAAPLLVPRECREDFQVDGFTVPKGAWVLTNCWAVQMDPEVWPEPEKFDPERYIRKPMDFYGNSFELIPFGTGRRGCPGILYGVTNAEMMLAAMLYHFDWEIADGKKAEEIDMTEDFGAGCIMKYPLKLIPHIVNE</sequence>